<dbReference type="EMBL" id="CAXJRC010000045">
    <property type="protein sequence ID" value="CAL2108587.1"/>
    <property type="molecule type" value="Genomic_DNA"/>
</dbReference>
<comment type="similarity">
    <text evidence="2">Belongs to the UPF0382 family.</text>
</comment>
<name>A0ABP1FKE5_9FLAO</name>
<keyword evidence="4 6" id="KW-1133">Transmembrane helix</keyword>
<protein>
    <submittedName>
        <fullName evidence="7">Uncharacterized membrane protein YgdD, TMEM256/DUF423 family</fullName>
    </submittedName>
</protein>
<feature type="transmembrane region" description="Helical" evidence="6">
    <location>
        <begin position="97"/>
        <end position="120"/>
    </location>
</feature>
<keyword evidence="3 6" id="KW-0812">Transmembrane</keyword>
<reference evidence="7 8" key="1">
    <citation type="submission" date="2024-05" db="EMBL/GenBank/DDBJ databases">
        <authorList>
            <person name="Duchaud E."/>
        </authorList>
    </citation>
    <scope>NUCLEOTIDE SEQUENCE [LARGE SCALE GENOMIC DNA]</scope>
    <source>
        <strain evidence="7">Ena-SAMPLE-TAB-13-05-2024-13:56:06:370-140305</strain>
    </source>
</reference>
<dbReference type="Pfam" id="PF04241">
    <property type="entry name" value="DUF423"/>
    <property type="match status" value="1"/>
</dbReference>
<comment type="caution">
    <text evidence="7">The sequence shown here is derived from an EMBL/GenBank/DDBJ whole genome shotgun (WGS) entry which is preliminary data.</text>
</comment>
<evidence type="ECO:0000256" key="3">
    <source>
        <dbReference type="ARBA" id="ARBA00022692"/>
    </source>
</evidence>
<evidence type="ECO:0000313" key="8">
    <source>
        <dbReference type="Proteomes" id="UP001497602"/>
    </source>
</evidence>
<keyword evidence="8" id="KW-1185">Reference proteome</keyword>
<evidence type="ECO:0000256" key="5">
    <source>
        <dbReference type="ARBA" id="ARBA00023136"/>
    </source>
</evidence>
<proteinExistence type="inferred from homology"/>
<evidence type="ECO:0000313" key="7">
    <source>
        <dbReference type="EMBL" id="CAL2108587.1"/>
    </source>
</evidence>
<sequence>MYKNLTITGFLGMLTIIFGAFGAHALKEKLSPGAMNSFETAVKYQMYHVIFLLIINLSKELPTSLKNKVSLVIFLGILLFSGSIYAIHLVNIPAKNIWFITPIGGIFLILGWLLTSIYFVKKVVNSNG</sequence>
<dbReference type="InterPro" id="IPR006696">
    <property type="entry name" value="DUF423"/>
</dbReference>
<evidence type="ECO:0000256" key="4">
    <source>
        <dbReference type="ARBA" id="ARBA00022989"/>
    </source>
</evidence>
<accession>A0ABP1FKE5</accession>
<comment type="subcellular location">
    <subcellularLocation>
        <location evidence="1">Membrane</location>
        <topology evidence="1">Multi-pass membrane protein</topology>
    </subcellularLocation>
</comment>
<organism evidence="7 8">
    <name type="scientific">Tenacibaculum vairaonense</name>
    <dbReference type="NCBI Taxonomy" id="3137860"/>
    <lineage>
        <taxon>Bacteria</taxon>
        <taxon>Pseudomonadati</taxon>
        <taxon>Bacteroidota</taxon>
        <taxon>Flavobacteriia</taxon>
        <taxon>Flavobacteriales</taxon>
        <taxon>Flavobacteriaceae</taxon>
        <taxon>Tenacibaculum</taxon>
    </lineage>
</organism>
<gene>
    <name evidence="7" type="ORF">T190115A13A_80162</name>
</gene>
<evidence type="ECO:0000256" key="6">
    <source>
        <dbReference type="SAM" id="Phobius"/>
    </source>
</evidence>
<keyword evidence="5 6" id="KW-0472">Membrane</keyword>
<dbReference type="RefSeq" id="WP_348740182.1">
    <property type="nucleotide sequence ID" value="NZ_CAXJRC010000045.1"/>
</dbReference>
<feature type="transmembrane region" description="Helical" evidence="6">
    <location>
        <begin position="69"/>
        <end position="91"/>
    </location>
</feature>
<dbReference type="Proteomes" id="UP001497602">
    <property type="component" value="Unassembled WGS sequence"/>
</dbReference>
<feature type="transmembrane region" description="Helical" evidence="6">
    <location>
        <begin position="41"/>
        <end position="57"/>
    </location>
</feature>
<evidence type="ECO:0000256" key="2">
    <source>
        <dbReference type="ARBA" id="ARBA00009694"/>
    </source>
</evidence>
<dbReference type="PANTHER" id="PTHR43461:SF1">
    <property type="entry name" value="TRANSMEMBRANE PROTEIN 256"/>
    <property type="match status" value="1"/>
</dbReference>
<dbReference type="PANTHER" id="PTHR43461">
    <property type="entry name" value="TRANSMEMBRANE PROTEIN 256"/>
    <property type="match status" value="1"/>
</dbReference>
<evidence type="ECO:0000256" key="1">
    <source>
        <dbReference type="ARBA" id="ARBA00004141"/>
    </source>
</evidence>